<organism evidence="3 4">
    <name type="scientific">Arachis hypogaea</name>
    <name type="common">Peanut</name>
    <dbReference type="NCBI Taxonomy" id="3818"/>
    <lineage>
        <taxon>Eukaryota</taxon>
        <taxon>Viridiplantae</taxon>
        <taxon>Streptophyta</taxon>
        <taxon>Embryophyta</taxon>
        <taxon>Tracheophyta</taxon>
        <taxon>Spermatophyta</taxon>
        <taxon>Magnoliopsida</taxon>
        <taxon>eudicotyledons</taxon>
        <taxon>Gunneridae</taxon>
        <taxon>Pentapetalae</taxon>
        <taxon>rosids</taxon>
        <taxon>fabids</taxon>
        <taxon>Fabales</taxon>
        <taxon>Fabaceae</taxon>
        <taxon>Papilionoideae</taxon>
        <taxon>50 kb inversion clade</taxon>
        <taxon>dalbergioids sensu lato</taxon>
        <taxon>Dalbergieae</taxon>
        <taxon>Pterocarpus clade</taxon>
        <taxon>Arachis</taxon>
    </lineage>
</organism>
<comment type="caution">
    <text evidence="3">The sequence shown here is derived from an EMBL/GenBank/DDBJ whole genome shotgun (WGS) entry which is preliminary data.</text>
</comment>
<dbReference type="EMBL" id="SDMP01000016">
    <property type="protein sequence ID" value="RYR05577.1"/>
    <property type="molecule type" value="Genomic_DNA"/>
</dbReference>
<keyword evidence="4" id="KW-1185">Reference proteome</keyword>
<comment type="catalytic activity">
    <reaction evidence="1">
        <text>a long-chain fatty acyl-CoA + 2 NADPH + 2 H(+) = a long-chain primary fatty alcohol + 2 NADP(+) + CoA</text>
        <dbReference type="Rhea" id="RHEA:52716"/>
        <dbReference type="ChEBI" id="CHEBI:15378"/>
        <dbReference type="ChEBI" id="CHEBI:57287"/>
        <dbReference type="ChEBI" id="CHEBI:57783"/>
        <dbReference type="ChEBI" id="CHEBI:58349"/>
        <dbReference type="ChEBI" id="CHEBI:77396"/>
        <dbReference type="ChEBI" id="CHEBI:83139"/>
        <dbReference type="EC" id="1.2.1.84"/>
    </reaction>
</comment>
<dbReference type="InterPro" id="IPR026055">
    <property type="entry name" value="FAR"/>
</dbReference>
<comment type="similarity">
    <text evidence="1">Belongs to the fatty acyl-CoA reductase family.</text>
</comment>
<proteinExistence type="inferred from homology"/>
<dbReference type="Gene3D" id="3.40.50.720">
    <property type="entry name" value="NAD(P)-binding Rossmann-like Domain"/>
    <property type="match status" value="1"/>
</dbReference>
<gene>
    <name evidence="3" type="ORF">Ahy_B06g085435</name>
</gene>
<keyword evidence="1" id="KW-0560">Oxidoreductase</keyword>
<dbReference type="GO" id="GO:0102965">
    <property type="term" value="F:alcohol-forming long-chain fatty acyl-CoA reductase activity"/>
    <property type="evidence" value="ECO:0007669"/>
    <property type="project" value="UniProtKB-EC"/>
</dbReference>
<keyword evidence="1" id="KW-0444">Lipid biosynthesis</keyword>
<comment type="function">
    <text evidence="1">Catalyzes the reduction of fatty acyl-CoA to fatty alcohols.</text>
</comment>
<keyword evidence="1" id="KW-0521">NADP</keyword>
<dbReference type="GO" id="GO:0080019">
    <property type="term" value="F:alcohol-forming very long-chain fatty acyl-CoA reductase activity"/>
    <property type="evidence" value="ECO:0007669"/>
    <property type="project" value="InterPro"/>
</dbReference>
<dbReference type="InterPro" id="IPR036291">
    <property type="entry name" value="NAD(P)-bd_dom_sf"/>
</dbReference>
<sequence length="131" mass="14614">MEDKTILVVGATGFLAKIFLEKVLRVQPNIKKVFLLLRAADAKSAAHRLNNEILGTDLFNLLKEKLGANFNSFISEKLTVFPGDICYEDLGLKDSTLKEEICNQVDFCLLLLGGIETLFFTLVPFENADMT</sequence>
<dbReference type="GO" id="GO:0035336">
    <property type="term" value="P:long-chain fatty-acyl-CoA metabolic process"/>
    <property type="evidence" value="ECO:0007669"/>
    <property type="project" value="TreeGrafter"/>
</dbReference>
<dbReference type="Pfam" id="PF07993">
    <property type="entry name" value="NAD_binding_4"/>
    <property type="match status" value="1"/>
</dbReference>
<accession>A0A444YUH0</accession>
<reference evidence="3 4" key="1">
    <citation type="submission" date="2019-01" db="EMBL/GenBank/DDBJ databases">
        <title>Sequencing of cultivated peanut Arachis hypogaea provides insights into genome evolution and oil improvement.</title>
        <authorList>
            <person name="Chen X."/>
        </authorList>
    </citation>
    <scope>NUCLEOTIDE SEQUENCE [LARGE SCALE GENOMIC DNA]</scope>
    <source>
        <strain evidence="4">cv. Fuhuasheng</strain>
        <tissue evidence="3">Leaves</tissue>
    </source>
</reference>
<keyword evidence="1" id="KW-0443">Lipid metabolism</keyword>
<dbReference type="InterPro" id="IPR013120">
    <property type="entry name" value="FAR_NAD-bd"/>
</dbReference>
<name>A0A444YUH0_ARAHY</name>
<dbReference type="PANTHER" id="PTHR11011">
    <property type="entry name" value="MALE STERILITY PROTEIN 2-RELATED"/>
    <property type="match status" value="1"/>
</dbReference>
<dbReference type="STRING" id="3818.A0A444YUH0"/>
<feature type="domain" description="Thioester reductase (TE)" evidence="2">
    <location>
        <begin position="9"/>
        <end position="107"/>
    </location>
</feature>
<protein>
    <recommendedName>
        <fullName evidence="1">Fatty acyl-CoA reductase</fullName>
        <ecNumber evidence="1">1.2.1.84</ecNumber>
    </recommendedName>
</protein>
<evidence type="ECO:0000259" key="2">
    <source>
        <dbReference type="Pfam" id="PF07993"/>
    </source>
</evidence>
<dbReference type="GO" id="GO:0010345">
    <property type="term" value="P:suberin biosynthetic process"/>
    <property type="evidence" value="ECO:0007669"/>
    <property type="project" value="TreeGrafter"/>
</dbReference>
<dbReference type="AlphaFoldDB" id="A0A444YUH0"/>
<dbReference type="Proteomes" id="UP000289738">
    <property type="component" value="Chromosome B06"/>
</dbReference>
<dbReference type="EC" id="1.2.1.84" evidence="1"/>
<dbReference type="PANTHER" id="PTHR11011:SF64">
    <property type="entry name" value="FATTY ACYL-COA REDUCTASE"/>
    <property type="match status" value="1"/>
</dbReference>
<evidence type="ECO:0000256" key="1">
    <source>
        <dbReference type="RuleBase" id="RU363097"/>
    </source>
</evidence>
<evidence type="ECO:0000313" key="3">
    <source>
        <dbReference type="EMBL" id="RYR05577.1"/>
    </source>
</evidence>
<evidence type="ECO:0000313" key="4">
    <source>
        <dbReference type="Proteomes" id="UP000289738"/>
    </source>
</evidence>
<dbReference type="SUPFAM" id="SSF51735">
    <property type="entry name" value="NAD(P)-binding Rossmann-fold domains"/>
    <property type="match status" value="1"/>
</dbReference>